<evidence type="ECO:0000259" key="3">
    <source>
        <dbReference type="PROSITE" id="PS51186"/>
    </source>
</evidence>
<comment type="caution">
    <text evidence="4">The sequence shown here is derived from an EMBL/GenBank/DDBJ whole genome shotgun (WGS) entry which is preliminary data.</text>
</comment>
<dbReference type="GO" id="GO:0016747">
    <property type="term" value="F:acyltransferase activity, transferring groups other than amino-acyl groups"/>
    <property type="evidence" value="ECO:0007669"/>
    <property type="project" value="InterPro"/>
</dbReference>
<keyword evidence="1 4" id="KW-0808">Transferase</keyword>
<gene>
    <name evidence="4" type="ORF">F8S09_12205</name>
</gene>
<evidence type="ECO:0000313" key="4">
    <source>
        <dbReference type="EMBL" id="MPY67440.1"/>
    </source>
</evidence>
<dbReference type="PROSITE" id="PS51186">
    <property type="entry name" value="GNAT"/>
    <property type="match status" value="1"/>
</dbReference>
<dbReference type="PANTHER" id="PTHR43877">
    <property type="entry name" value="AMINOALKYLPHOSPHONATE N-ACETYLTRANSFERASE-RELATED-RELATED"/>
    <property type="match status" value="1"/>
</dbReference>
<dbReference type="Proteomes" id="UP000484842">
    <property type="component" value="Unassembled WGS sequence"/>
</dbReference>
<keyword evidence="2" id="KW-0012">Acyltransferase</keyword>
<dbReference type="RefSeq" id="WP_152871759.1">
    <property type="nucleotide sequence ID" value="NZ_WBSL01000005.1"/>
</dbReference>
<dbReference type="InterPro" id="IPR000182">
    <property type="entry name" value="GNAT_dom"/>
</dbReference>
<proteinExistence type="predicted"/>
<dbReference type="Gene3D" id="3.40.630.30">
    <property type="match status" value="1"/>
</dbReference>
<dbReference type="InterPro" id="IPR016181">
    <property type="entry name" value="Acyl_CoA_acyltransferase"/>
</dbReference>
<reference evidence="4 5" key="1">
    <citation type="submission" date="2019-10" db="EMBL/GenBank/DDBJ databases">
        <title>Deinococcus sp. isolated from soil.</title>
        <authorList>
            <person name="Li Y."/>
            <person name="Wang J."/>
        </authorList>
    </citation>
    <scope>NUCLEOTIDE SEQUENCE [LARGE SCALE GENOMIC DNA]</scope>
    <source>
        <strain evidence="4 5">SDU3-2</strain>
    </source>
</reference>
<evidence type="ECO:0000256" key="2">
    <source>
        <dbReference type="ARBA" id="ARBA00023315"/>
    </source>
</evidence>
<feature type="domain" description="N-acetyltransferase" evidence="3">
    <location>
        <begin position="7"/>
        <end position="162"/>
    </location>
</feature>
<name>A0A7X1NX41_9DEIO</name>
<organism evidence="4 5">
    <name type="scientific">Deinococcus terrestris</name>
    <dbReference type="NCBI Taxonomy" id="2651870"/>
    <lineage>
        <taxon>Bacteria</taxon>
        <taxon>Thermotogati</taxon>
        <taxon>Deinococcota</taxon>
        <taxon>Deinococci</taxon>
        <taxon>Deinococcales</taxon>
        <taxon>Deinococcaceae</taxon>
        <taxon>Deinococcus</taxon>
    </lineage>
</organism>
<dbReference type="SUPFAM" id="SSF55729">
    <property type="entry name" value="Acyl-CoA N-acyltransferases (Nat)"/>
    <property type="match status" value="1"/>
</dbReference>
<evidence type="ECO:0000313" key="5">
    <source>
        <dbReference type="Proteomes" id="UP000484842"/>
    </source>
</evidence>
<keyword evidence="5" id="KW-1185">Reference proteome</keyword>
<evidence type="ECO:0000256" key="1">
    <source>
        <dbReference type="ARBA" id="ARBA00022679"/>
    </source>
</evidence>
<protein>
    <submittedName>
        <fullName evidence="4">GNAT family N-acetyltransferase</fullName>
    </submittedName>
</protein>
<sequence length="162" mass="17618">MREVEGYALRRATPADAPAVARQRAQMFVDMDTLTPEAAAAEVPLWTDWLRGALASGEYVGLLAEWEGTVVGGAGLMVFPRIPTLADPATQKGHILNVSVDPAHRRRGLAEALMEAVLEEVRARGLRQVTLNAAPMGRPLYDRLGFVESTHPELRLTLEPPA</sequence>
<dbReference type="EMBL" id="WBSL01000005">
    <property type="protein sequence ID" value="MPY67440.1"/>
    <property type="molecule type" value="Genomic_DNA"/>
</dbReference>
<accession>A0A7X1NX41</accession>
<dbReference type="AlphaFoldDB" id="A0A7X1NX41"/>
<dbReference type="CDD" id="cd04301">
    <property type="entry name" value="NAT_SF"/>
    <property type="match status" value="1"/>
</dbReference>
<dbReference type="InterPro" id="IPR050832">
    <property type="entry name" value="Bact_Acetyltransf"/>
</dbReference>
<dbReference type="Pfam" id="PF00583">
    <property type="entry name" value="Acetyltransf_1"/>
    <property type="match status" value="1"/>
</dbReference>